<geneLocation type="mitochondrion" evidence="2"/>
<evidence type="ECO:0000313" key="2">
    <source>
        <dbReference type="EMBL" id="ASM82660.1"/>
    </source>
</evidence>
<dbReference type="AlphaFoldDB" id="A0A678RFJ0"/>
<keyword evidence="1" id="KW-0472">Membrane</keyword>
<organism evidence="2">
    <name type="scientific">Paratimomenus flavocapitatus</name>
    <dbReference type="NCBI Taxonomy" id="2021295"/>
    <lineage>
        <taxon>Eukaryota</taxon>
        <taxon>Metazoa</taxon>
        <taxon>Ecdysozoa</taxon>
        <taxon>Arthropoda</taxon>
        <taxon>Hexapoda</taxon>
        <taxon>Insecta</taxon>
        <taxon>Pterygota</taxon>
        <taxon>Neoptera</taxon>
        <taxon>Polyneoptera</taxon>
        <taxon>Dermaptera</taxon>
        <taxon>Neodermaptera</taxon>
        <taxon>Epidermaptera</taxon>
        <taxon>Forficuloidea</taxon>
        <taxon>Forficulidae</taxon>
        <taxon>Paratimomenus</taxon>
    </lineage>
</organism>
<gene>
    <name evidence="2" type="primary">ATP8</name>
</gene>
<dbReference type="EMBL" id="KX091861">
    <property type="protein sequence ID" value="ASM82660.1"/>
    <property type="molecule type" value="Genomic_DNA"/>
</dbReference>
<keyword evidence="1" id="KW-1133">Transmembrane helix</keyword>
<keyword evidence="1" id="KW-0812">Transmembrane</keyword>
<reference evidence="2" key="1">
    <citation type="submission" date="2016-04" db="EMBL/GenBank/DDBJ databases">
        <title>The partial mitochondrial genomes of Paratimomenus flavcapitatus.</title>
        <authorList>
            <person name="Song F."/>
            <person name="Liu Y.Q."/>
            <person name="Jiang P."/>
            <person name="Li H."/>
            <person name="Cai W.Z."/>
        </authorList>
    </citation>
    <scope>NUCLEOTIDE SEQUENCE</scope>
</reference>
<keyword evidence="2" id="KW-0496">Mitochondrion</keyword>
<sequence length="58" mass="6723">MAPQNWVTLLMGGVFMLFLFSCLVFIDMGTKNDFKEGGKEKGSSVMIYLHYQNVNWVW</sequence>
<feature type="transmembrane region" description="Helical" evidence="1">
    <location>
        <begin position="6"/>
        <end position="26"/>
    </location>
</feature>
<evidence type="ECO:0000256" key="1">
    <source>
        <dbReference type="SAM" id="Phobius"/>
    </source>
</evidence>
<name>A0A678RFJ0_9NEOP</name>
<proteinExistence type="predicted"/>
<protein>
    <submittedName>
        <fullName evidence="2">ATP synthase F0 subunit 8</fullName>
    </submittedName>
</protein>
<accession>A0A678RFJ0</accession>